<evidence type="ECO:0000313" key="2">
    <source>
        <dbReference type="EMBL" id="EER10493.1"/>
    </source>
</evidence>
<dbReference type="EMBL" id="GG677382">
    <property type="protein sequence ID" value="EER10493.1"/>
    <property type="molecule type" value="Genomic_DNA"/>
</dbReference>
<dbReference type="GeneID" id="9038452"/>
<dbReference type="AlphaFoldDB" id="C5KYB6"/>
<feature type="region of interest" description="Disordered" evidence="1">
    <location>
        <begin position="50"/>
        <end position="158"/>
    </location>
</feature>
<reference evidence="2 3" key="1">
    <citation type="submission" date="2008-07" db="EMBL/GenBank/DDBJ databases">
        <authorList>
            <person name="El-Sayed N."/>
            <person name="Caler E."/>
            <person name="Inman J."/>
            <person name="Amedeo P."/>
            <person name="Hass B."/>
            <person name="Wortman J."/>
        </authorList>
    </citation>
    <scope>NUCLEOTIDE SEQUENCE [LARGE SCALE GENOMIC DNA]</scope>
    <source>
        <strain evidence="3">ATCC 50983 / TXsc</strain>
    </source>
</reference>
<sequence length="158" mass="18241">MVDPYVIAMFRPPHSVLPLPPIDTKQEFDERSDRSHVRSRRVISTHNDYTIGRLSRSRSRSPHRFREDFLIRDDPGLHRSKAEDPISWDDDQLGESTTVMWDRVGQRLTPSPRSIQPPPPSPPGRSRDSSGGNPFIPSPVRLPQKSEPRDPYAYTRRH</sequence>
<dbReference type="InParanoid" id="C5KYB6"/>
<feature type="compositionally biased region" description="Basic and acidic residues" evidence="1">
    <location>
        <begin position="64"/>
        <end position="84"/>
    </location>
</feature>
<name>C5KYB6_PERM5</name>
<gene>
    <name evidence="2" type="ORF">Pmar_PMAR005828</name>
</gene>
<evidence type="ECO:0000256" key="1">
    <source>
        <dbReference type="SAM" id="MobiDB-lite"/>
    </source>
</evidence>
<dbReference type="Proteomes" id="UP000007800">
    <property type="component" value="Unassembled WGS sequence"/>
</dbReference>
<dbReference type="RefSeq" id="XP_002778698.1">
    <property type="nucleotide sequence ID" value="XM_002778652.1"/>
</dbReference>
<accession>C5KYB6</accession>
<evidence type="ECO:0000313" key="3">
    <source>
        <dbReference type="Proteomes" id="UP000007800"/>
    </source>
</evidence>
<protein>
    <submittedName>
        <fullName evidence="2">Uncharacterized protein</fullName>
    </submittedName>
</protein>
<proteinExistence type="predicted"/>
<keyword evidence="3" id="KW-1185">Reference proteome</keyword>
<organism evidence="3">
    <name type="scientific">Perkinsus marinus (strain ATCC 50983 / TXsc)</name>
    <dbReference type="NCBI Taxonomy" id="423536"/>
    <lineage>
        <taxon>Eukaryota</taxon>
        <taxon>Sar</taxon>
        <taxon>Alveolata</taxon>
        <taxon>Perkinsozoa</taxon>
        <taxon>Perkinsea</taxon>
        <taxon>Perkinsida</taxon>
        <taxon>Perkinsidae</taxon>
        <taxon>Perkinsus</taxon>
    </lineage>
</organism>